<organism evidence="6 7">
    <name type="scientific">Zooshikella ganghwensis</name>
    <dbReference type="NCBI Taxonomy" id="202772"/>
    <lineage>
        <taxon>Bacteria</taxon>
        <taxon>Pseudomonadati</taxon>
        <taxon>Pseudomonadota</taxon>
        <taxon>Gammaproteobacteria</taxon>
        <taxon>Oceanospirillales</taxon>
        <taxon>Zooshikellaceae</taxon>
        <taxon>Zooshikella</taxon>
    </lineage>
</organism>
<evidence type="ECO:0000313" key="7">
    <source>
        <dbReference type="Proteomes" id="UP000257039"/>
    </source>
</evidence>
<evidence type="ECO:0000256" key="1">
    <source>
        <dbReference type="ARBA" id="ARBA00009836"/>
    </source>
</evidence>
<gene>
    <name evidence="5" type="primary">kptA</name>
    <name evidence="6" type="ORF">B9G39_00765</name>
</gene>
<reference evidence="6 7" key="1">
    <citation type="submission" date="2017-04" db="EMBL/GenBank/DDBJ databases">
        <title>Draft genome sequence of Zooshikella ganghwensis VG4 isolated from Red Sea sediments.</title>
        <authorList>
            <person name="Rehman Z."/>
            <person name="Alam I."/>
            <person name="Kamau A."/>
            <person name="Bajic V."/>
            <person name="Leiknes T."/>
        </authorList>
    </citation>
    <scope>NUCLEOTIDE SEQUENCE [LARGE SCALE GENOMIC DNA]</scope>
    <source>
        <strain evidence="6 7">VG4</strain>
    </source>
</reference>
<dbReference type="GO" id="GO:0003950">
    <property type="term" value="F:NAD+ poly-ADP-ribosyltransferase activity"/>
    <property type="evidence" value="ECO:0007669"/>
    <property type="project" value="InterPro"/>
</dbReference>
<dbReference type="HAMAP" id="MF_00299">
    <property type="entry name" value="KptA"/>
    <property type="match status" value="1"/>
</dbReference>
<dbReference type="Gene3D" id="1.10.10.970">
    <property type="entry name" value="RNA 2'-phosphotransferase, Tpt1/KptA family, N-terminal domain"/>
    <property type="match status" value="1"/>
</dbReference>
<dbReference type="RefSeq" id="WP_027707303.1">
    <property type="nucleotide sequence ID" value="NZ_NDXW01000001.1"/>
</dbReference>
<dbReference type="InterPro" id="IPR022928">
    <property type="entry name" value="RNA_2'-PTrans_KptA"/>
</dbReference>
<sequence length="179" mass="20182">MDQQLKKISKYLSFLLRHKPDSIGLRLDNQGWASIDELIELTTDIKLSREIIEIVVETNDKQRFSISDTGTKIKANQGHSITIDLNLAPTEPPAHLYHGTASRFLESILEKGITKQQRHHVHLTESLAVAKAVGSRYGKPVILCIDSQAMVKDGFDFFKTTNNVWLVDEVLPAYLKVSE</sequence>
<keyword evidence="2 5" id="KW-0808">Transferase</keyword>
<protein>
    <recommendedName>
        <fullName evidence="5">Probable RNA 2'-phosphotransferase</fullName>
        <ecNumber evidence="5">2.7.1.-</ecNumber>
    </recommendedName>
</protein>
<dbReference type="NCBIfam" id="NF002014">
    <property type="entry name" value="PRK00819.1-4"/>
    <property type="match status" value="1"/>
</dbReference>
<dbReference type="AlphaFoldDB" id="A0A4V1IPB0"/>
<keyword evidence="3 5" id="KW-0520">NAD</keyword>
<dbReference type="EC" id="2.7.1.-" evidence="5"/>
<keyword evidence="7" id="KW-1185">Reference proteome</keyword>
<dbReference type="PANTHER" id="PTHR12684">
    <property type="entry name" value="PUTATIVE PHOSPHOTRANSFERASE"/>
    <property type="match status" value="1"/>
</dbReference>
<dbReference type="SUPFAM" id="SSF56399">
    <property type="entry name" value="ADP-ribosylation"/>
    <property type="match status" value="1"/>
</dbReference>
<dbReference type="PANTHER" id="PTHR12684:SF2">
    <property type="entry name" value="TRNA 2'-PHOSPHOTRANSFERASE 1"/>
    <property type="match status" value="1"/>
</dbReference>
<name>A0A4V1IPB0_9GAMM</name>
<dbReference type="InterPro" id="IPR002745">
    <property type="entry name" value="Ptrans_KptA/Tpt1"/>
</dbReference>
<dbReference type="GO" id="GO:0000215">
    <property type="term" value="F:tRNA 2'-phosphotransferase activity"/>
    <property type="evidence" value="ECO:0007669"/>
    <property type="project" value="TreeGrafter"/>
</dbReference>
<comment type="similarity">
    <text evidence="1 5">Belongs to the KptA/TPT1 family.</text>
</comment>
<proteinExistence type="inferred from homology"/>
<dbReference type="InterPro" id="IPR042081">
    <property type="entry name" value="RNA_2'-PTrans_C"/>
</dbReference>
<dbReference type="Proteomes" id="UP000257039">
    <property type="component" value="Unassembled WGS sequence"/>
</dbReference>
<evidence type="ECO:0000256" key="4">
    <source>
        <dbReference type="ARBA" id="ARBA00025212"/>
    </source>
</evidence>
<evidence type="ECO:0000256" key="2">
    <source>
        <dbReference type="ARBA" id="ARBA00022679"/>
    </source>
</evidence>
<accession>A0A4V1IPB0</accession>
<evidence type="ECO:0000256" key="3">
    <source>
        <dbReference type="ARBA" id="ARBA00023027"/>
    </source>
</evidence>
<evidence type="ECO:0000256" key="5">
    <source>
        <dbReference type="HAMAP-Rule" id="MF_00299"/>
    </source>
</evidence>
<dbReference type="Gene3D" id="3.20.170.30">
    <property type="match status" value="1"/>
</dbReference>
<dbReference type="GO" id="GO:0006388">
    <property type="term" value="P:tRNA splicing, via endonucleolytic cleavage and ligation"/>
    <property type="evidence" value="ECO:0007669"/>
    <property type="project" value="UniProtKB-UniRule"/>
</dbReference>
<dbReference type="Pfam" id="PF01885">
    <property type="entry name" value="PTS_2-RNA"/>
    <property type="match status" value="1"/>
</dbReference>
<comment type="function">
    <text evidence="4 5">Removes the 2'-phosphate from RNA via an intermediate in which the phosphate is ADP-ribosylated by NAD followed by a presumed transesterification to release the RNA and generate ADP-ribose 1''-2''-cyclic phosphate (APPR&gt;P). May function as an ADP-ribosylase.</text>
</comment>
<comment type="caution">
    <text evidence="6">The sequence shown here is derived from an EMBL/GenBank/DDBJ whole genome shotgun (WGS) entry which is preliminary data.</text>
</comment>
<evidence type="ECO:0000313" key="6">
    <source>
        <dbReference type="EMBL" id="RDH46601.1"/>
    </source>
</evidence>
<dbReference type="InterPro" id="IPR042080">
    <property type="entry name" value="RNA_2'-PTrans_N"/>
</dbReference>
<dbReference type="EMBL" id="NDXW01000001">
    <property type="protein sequence ID" value="RDH46601.1"/>
    <property type="molecule type" value="Genomic_DNA"/>
</dbReference>